<gene>
    <name evidence="2" type="ORF">E8A74_23505</name>
</gene>
<evidence type="ECO:0000313" key="2">
    <source>
        <dbReference type="EMBL" id="TKD04334.1"/>
    </source>
</evidence>
<feature type="compositionally biased region" description="Gly residues" evidence="1">
    <location>
        <begin position="44"/>
        <end position="64"/>
    </location>
</feature>
<evidence type="ECO:0000313" key="3">
    <source>
        <dbReference type="Proteomes" id="UP000309215"/>
    </source>
</evidence>
<dbReference type="EMBL" id="SSMQ01000025">
    <property type="protein sequence ID" value="TKD04334.1"/>
    <property type="molecule type" value="Genomic_DNA"/>
</dbReference>
<accession>A0A4U1JAW3</accession>
<dbReference type="Proteomes" id="UP000309215">
    <property type="component" value="Unassembled WGS sequence"/>
</dbReference>
<proteinExistence type="predicted"/>
<evidence type="ECO:0008006" key="4">
    <source>
        <dbReference type="Google" id="ProtNLM"/>
    </source>
</evidence>
<organism evidence="2 3">
    <name type="scientific">Polyangium fumosum</name>
    <dbReference type="NCBI Taxonomy" id="889272"/>
    <lineage>
        <taxon>Bacteria</taxon>
        <taxon>Pseudomonadati</taxon>
        <taxon>Myxococcota</taxon>
        <taxon>Polyangia</taxon>
        <taxon>Polyangiales</taxon>
        <taxon>Polyangiaceae</taxon>
        <taxon>Polyangium</taxon>
    </lineage>
</organism>
<protein>
    <recommendedName>
        <fullName evidence="4">Em GEA1 (EM1)</fullName>
    </recommendedName>
</protein>
<reference evidence="2 3" key="1">
    <citation type="submission" date="2019-04" db="EMBL/GenBank/DDBJ databases">
        <authorList>
            <person name="Li Y."/>
            <person name="Wang J."/>
        </authorList>
    </citation>
    <scope>NUCLEOTIDE SEQUENCE [LARGE SCALE GENOMIC DNA]</scope>
    <source>
        <strain evidence="2 3">DSM 14668</strain>
    </source>
</reference>
<feature type="compositionally biased region" description="Polar residues" evidence="1">
    <location>
        <begin position="1"/>
        <end position="11"/>
    </location>
</feature>
<dbReference type="AlphaFoldDB" id="A0A4U1JAW3"/>
<sequence length="64" mass="6636">MAQNKNQGNQGTEEKGSMTVEEAGRMGGQRVRELVEEGKQAEGEQGGGASGGSQEQGGRGSQNR</sequence>
<comment type="caution">
    <text evidence="2">The sequence shown here is derived from an EMBL/GenBank/DDBJ whole genome shotgun (WGS) entry which is preliminary data.</text>
</comment>
<keyword evidence="3" id="KW-1185">Reference proteome</keyword>
<feature type="region of interest" description="Disordered" evidence="1">
    <location>
        <begin position="1"/>
        <end position="64"/>
    </location>
</feature>
<evidence type="ECO:0000256" key="1">
    <source>
        <dbReference type="SAM" id="MobiDB-lite"/>
    </source>
</evidence>
<feature type="compositionally biased region" description="Basic and acidic residues" evidence="1">
    <location>
        <begin position="30"/>
        <end position="42"/>
    </location>
</feature>
<dbReference type="RefSeq" id="WP_136931303.1">
    <property type="nucleotide sequence ID" value="NZ_SSMQ01000025.1"/>
</dbReference>
<name>A0A4U1JAW3_9BACT</name>